<gene>
    <name evidence="2" type="ORF">HMPREF2086_01069</name>
</gene>
<dbReference type="PATRIC" id="fig|1357400.3.peg.1456"/>
<keyword evidence="1" id="KW-0472">Membrane</keyword>
<keyword evidence="1" id="KW-1133">Transmembrane helix</keyword>
<dbReference type="AlphaFoldDB" id="V8C8B4"/>
<evidence type="ECO:0000313" key="2">
    <source>
        <dbReference type="EMBL" id="ETD23270.1"/>
    </source>
</evidence>
<dbReference type="EMBL" id="AZJI01000005">
    <property type="protein sequence ID" value="ETD23270.1"/>
    <property type="molecule type" value="Genomic_DNA"/>
</dbReference>
<organism evidence="2 3">
    <name type="scientific">Helicobacter macacae MIT 99-5501</name>
    <dbReference type="NCBI Taxonomy" id="1357400"/>
    <lineage>
        <taxon>Bacteria</taxon>
        <taxon>Pseudomonadati</taxon>
        <taxon>Campylobacterota</taxon>
        <taxon>Epsilonproteobacteria</taxon>
        <taxon>Campylobacterales</taxon>
        <taxon>Helicobacteraceae</taxon>
        <taxon>Helicobacter</taxon>
    </lineage>
</organism>
<proteinExistence type="predicted"/>
<keyword evidence="3" id="KW-1185">Reference proteome</keyword>
<accession>V8C8B4</accession>
<dbReference type="Proteomes" id="UP000018731">
    <property type="component" value="Unassembled WGS sequence"/>
</dbReference>
<evidence type="ECO:0000256" key="1">
    <source>
        <dbReference type="SAM" id="Phobius"/>
    </source>
</evidence>
<dbReference type="OrthoDB" id="5328458at2"/>
<sequence length="129" mass="14506">MRLSNFINLSVVAGFFIGLTIGLVKFDEPELILFLLIIVTICMYLISLTMAAVYTYIQDPKPSSMLTNKDYIEQQLDYFDGEFDHTEKEARAIARFIASFELSEEQETIAQTAQNAPANATNTLELNPA</sequence>
<feature type="transmembrane region" description="Helical" evidence="1">
    <location>
        <begin position="6"/>
        <end position="24"/>
    </location>
</feature>
<evidence type="ECO:0000313" key="3">
    <source>
        <dbReference type="Proteomes" id="UP000018731"/>
    </source>
</evidence>
<feature type="transmembrane region" description="Helical" evidence="1">
    <location>
        <begin position="31"/>
        <end position="57"/>
    </location>
</feature>
<name>V8C8B4_9HELI</name>
<reference evidence="2 3" key="1">
    <citation type="journal article" date="2014" name="Genome Announc.">
        <title>Draft genome sequences of six enterohepatic helicobacter species isolated from humans and one from rhesus macaques.</title>
        <authorList>
            <person name="Shen Z."/>
            <person name="Sheh A."/>
            <person name="Young S.K."/>
            <person name="Abouelliel A."/>
            <person name="Ward D.V."/>
            <person name="Earl A.M."/>
            <person name="Fox J.G."/>
        </authorList>
    </citation>
    <scope>NUCLEOTIDE SEQUENCE [LARGE SCALE GENOMIC DNA]</scope>
    <source>
        <strain evidence="2 3">MIT 99-5501</strain>
    </source>
</reference>
<protein>
    <recommendedName>
        <fullName evidence="4">Motility integral membrane protein</fullName>
    </recommendedName>
</protein>
<keyword evidence="1" id="KW-0812">Transmembrane</keyword>
<dbReference type="RefSeq" id="WP_023927795.1">
    <property type="nucleotide sequence ID" value="NZ_KI669454.1"/>
</dbReference>
<dbReference type="STRING" id="1357400.HMPREF2086_01069"/>
<dbReference type="HOGENOM" id="CLU_164827_1_0_7"/>
<comment type="caution">
    <text evidence="2">The sequence shown here is derived from an EMBL/GenBank/DDBJ whole genome shotgun (WGS) entry which is preliminary data.</text>
</comment>
<evidence type="ECO:0008006" key="4">
    <source>
        <dbReference type="Google" id="ProtNLM"/>
    </source>
</evidence>